<dbReference type="Proteomes" id="UP000035287">
    <property type="component" value="Chromosome"/>
</dbReference>
<dbReference type="AlphaFoldDB" id="A0A0G3XD57"/>
<keyword evidence="2" id="KW-1185">Reference proteome</keyword>
<proteinExistence type="predicted"/>
<gene>
    <name evidence="1" type="ORF">AB433_02555</name>
</gene>
<evidence type="ECO:0000313" key="2">
    <source>
        <dbReference type="Proteomes" id="UP000035287"/>
    </source>
</evidence>
<sequence>MMARLTDEAGEPSLTFTFEFPDRTIEVSGVAGATTRKTYILDPRTSGLPEAMSGKVNAVNLRIGGQEQGMLSLSGSTRALLGALSSCLKFGD</sequence>
<dbReference type="EMBL" id="CP011770">
    <property type="protein sequence ID" value="AKM09097.1"/>
    <property type="molecule type" value="Genomic_DNA"/>
</dbReference>
<dbReference type="KEGG" id="cna:AB433_02555"/>
<protein>
    <submittedName>
        <fullName evidence="1">Uncharacterized protein</fullName>
    </submittedName>
</protein>
<accession>A0A0G3XD57</accession>
<organism evidence="1 2">
    <name type="scientific">Croceicoccus naphthovorans</name>
    <dbReference type="NCBI Taxonomy" id="1348774"/>
    <lineage>
        <taxon>Bacteria</taxon>
        <taxon>Pseudomonadati</taxon>
        <taxon>Pseudomonadota</taxon>
        <taxon>Alphaproteobacteria</taxon>
        <taxon>Sphingomonadales</taxon>
        <taxon>Erythrobacteraceae</taxon>
        <taxon>Croceicoccus</taxon>
    </lineage>
</organism>
<evidence type="ECO:0000313" key="1">
    <source>
        <dbReference type="EMBL" id="AKM09097.1"/>
    </source>
</evidence>
<name>A0A0G3XD57_9SPHN</name>
<reference evidence="1 2" key="1">
    <citation type="submission" date="2015-06" db="EMBL/GenBank/DDBJ databases">
        <authorList>
            <person name="Zeng Y."/>
            <person name="Huang Y."/>
        </authorList>
    </citation>
    <scope>NUCLEOTIDE SEQUENCE [LARGE SCALE GENOMIC DNA]</scope>
    <source>
        <strain evidence="1 2">PQ-2</strain>
    </source>
</reference>
<dbReference type="PATRIC" id="fig|1348774.3.peg.539"/>